<keyword evidence="3" id="KW-1185">Reference proteome</keyword>
<protein>
    <submittedName>
        <fullName evidence="2">Uncharacterized protein</fullName>
    </submittedName>
</protein>
<comment type="caution">
    <text evidence="2">The sequence shown here is derived from an EMBL/GenBank/DDBJ whole genome shotgun (WGS) entry which is preliminary data.</text>
</comment>
<reference evidence="2" key="1">
    <citation type="submission" date="2019-08" db="EMBL/GenBank/DDBJ databases">
        <title>The genome of the North American firefly Photinus pyralis.</title>
        <authorList>
            <consortium name="Photinus pyralis genome working group"/>
            <person name="Fallon T.R."/>
            <person name="Sander Lower S.E."/>
            <person name="Weng J.-K."/>
        </authorList>
    </citation>
    <scope>NUCLEOTIDE SEQUENCE</scope>
    <source>
        <strain evidence="2">TRF0915ILg1</strain>
        <tissue evidence="2">Whole body</tissue>
    </source>
</reference>
<accession>A0A8K0CMW3</accession>
<sequence>MKYCAFLLVLVVVLGVMSQVEAQTPTTSCPGRPAALNAGSQFAKIHPGKQAAARKLLFILPGFTFIKLTI</sequence>
<evidence type="ECO:0000313" key="2">
    <source>
        <dbReference type="EMBL" id="KAF2887002.1"/>
    </source>
</evidence>
<keyword evidence="1" id="KW-0732">Signal</keyword>
<dbReference type="Proteomes" id="UP000801492">
    <property type="component" value="Unassembled WGS sequence"/>
</dbReference>
<gene>
    <name evidence="2" type="ORF">ILUMI_19171</name>
</gene>
<organism evidence="2 3">
    <name type="scientific">Ignelater luminosus</name>
    <name type="common">Cucubano</name>
    <name type="synonym">Pyrophorus luminosus</name>
    <dbReference type="NCBI Taxonomy" id="2038154"/>
    <lineage>
        <taxon>Eukaryota</taxon>
        <taxon>Metazoa</taxon>
        <taxon>Ecdysozoa</taxon>
        <taxon>Arthropoda</taxon>
        <taxon>Hexapoda</taxon>
        <taxon>Insecta</taxon>
        <taxon>Pterygota</taxon>
        <taxon>Neoptera</taxon>
        <taxon>Endopterygota</taxon>
        <taxon>Coleoptera</taxon>
        <taxon>Polyphaga</taxon>
        <taxon>Elateriformia</taxon>
        <taxon>Elateroidea</taxon>
        <taxon>Elateridae</taxon>
        <taxon>Agrypninae</taxon>
        <taxon>Pyrophorini</taxon>
        <taxon>Ignelater</taxon>
    </lineage>
</organism>
<evidence type="ECO:0000313" key="3">
    <source>
        <dbReference type="Proteomes" id="UP000801492"/>
    </source>
</evidence>
<feature type="signal peptide" evidence="1">
    <location>
        <begin position="1"/>
        <end position="22"/>
    </location>
</feature>
<feature type="chain" id="PRO_5035436300" evidence="1">
    <location>
        <begin position="23"/>
        <end position="70"/>
    </location>
</feature>
<evidence type="ECO:0000256" key="1">
    <source>
        <dbReference type="SAM" id="SignalP"/>
    </source>
</evidence>
<proteinExistence type="predicted"/>
<name>A0A8K0CMW3_IGNLU</name>
<dbReference type="EMBL" id="VTPC01085598">
    <property type="protein sequence ID" value="KAF2887002.1"/>
    <property type="molecule type" value="Genomic_DNA"/>
</dbReference>
<dbReference type="AlphaFoldDB" id="A0A8K0CMW3"/>